<dbReference type="InterPro" id="IPR003593">
    <property type="entry name" value="AAA+_ATPase"/>
</dbReference>
<evidence type="ECO:0000313" key="5">
    <source>
        <dbReference type="Proteomes" id="UP000289152"/>
    </source>
</evidence>
<protein>
    <submittedName>
        <fullName evidence="4">ATP-binding cassette transporter</fullName>
    </submittedName>
</protein>
<dbReference type="STRING" id="5217.A0A4Q1BGP0"/>
<dbReference type="Gene3D" id="3.40.50.300">
    <property type="entry name" value="P-loop containing nucleotide triphosphate hydrolases"/>
    <property type="match status" value="1"/>
</dbReference>
<dbReference type="AlphaFoldDB" id="A0A4Q1BGP0"/>
<dbReference type="SUPFAM" id="SSF52540">
    <property type="entry name" value="P-loop containing nucleoside triphosphate hydrolases"/>
    <property type="match status" value="1"/>
</dbReference>
<dbReference type="GO" id="GO:0005524">
    <property type="term" value="F:ATP binding"/>
    <property type="evidence" value="ECO:0007669"/>
    <property type="project" value="UniProtKB-KW"/>
</dbReference>
<dbReference type="VEuPathDB" id="FungiDB:TREMEDRAFT_69531"/>
<evidence type="ECO:0000259" key="3">
    <source>
        <dbReference type="PROSITE" id="PS50893"/>
    </source>
</evidence>
<evidence type="ECO:0000256" key="2">
    <source>
        <dbReference type="ARBA" id="ARBA00022840"/>
    </source>
</evidence>
<gene>
    <name evidence="4" type="ORF">M231_05979</name>
</gene>
<dbReference type="GO" id="GO:0016887">
    <property type="term" value="F:ATP hydrolysis activity"/>
    <property type="evidence" value="ECO:0007669"/>
    <property type="project" value="InterPro"/>
</dbReference>
<feature type="domain" description="ABC transporter" evidence="3">
    <location>
        <begin position="7"/>
        <end position="201"/>
    </location>
</feature>
<dbReference type="PANTHER" id="PTHR43119">
    <property type="entry name" value="ABC TRANSPORT PROTEIN ATP-BINDING COMPONENT-RELATED"/>
    <property type="match status" value="1"/>
</dbReference>
<dbReference type="PROSITE" id="PS50893">
    <property type="entry name" value="ABC_TRANSPORTER_2"/>
    <property type="match status" value="1"/>
</dbReference>
<evidence type="ECO:0000256" key="1">
    <source>
        <dbReference type="ARBA" id="ARBA00022741"/>
    </source>
</evidence>
<dbReference type="PANTHER" id="PTHR43119:SF1">
    <property type="entry name" value="ABC TRANSPORTER DOMAIN-CONTAINING PROTEIN"/>
    <property type="match status" value="1"/>
</dbReference>
<keyword evidence="2 4" id="KW-0067">ATP-binding</keyword>
<evidence type="ECO:0000313" key="4">
    <source>
        <dbReference type="EMBL" id="RXK36744.1"/>
    </source>
</evidence>
<sequence>MAPLLSVKRLSLRRDEGEGSAILHDFNLEVEEGEVVIIKGPSGCGKTTLLKCIAELSVYQSGEILLDGKRSLDYGVPKYRTLVQYVPQRPSLLPGTPAEFLDTIRRFSSRKKTQEDQKGETDPMALAEKWGIERTMWGREWATLSGGEGQRIALALAVGIGRAEVVLLDEPTSALDEESMKTVERSLLEMLPPLRTQNSNVS</sequence>
<keyword evidence="1" id="KW-0547">Nucleotide-binding</keyword>
<accession>A0A4Q1BGP0</accession>
<dbReference type="Proteomes" id="UP000289152">
    <property type="component" value="Unassembled WGS sequence"/>
</dbReference>
<dbReference type="InterPro" id="IPR003439">
    <property type="entry name" value="ABC_transporter-like_ATP-bd"/>
</dbReference>
<dbReference type="InterPro" id="IPR027417">
    <property type="entry name" value="P-loop_NTPase"/>
</dbReference>
<dbReference type="Pfam" id="PF00005">
    <property type="entry name" value="ABC_tran"/>
    <property type="match status" value="1"/>
</dbReference>
<dbReference type="InParanoid" id="A0A4Q1BGP0"/>
<proteinExistence type="predicted"/>
<organism evidence="4 5">
    <name type="scientific">Tremella mesenterica</name>
    <name type="common">Jelly fungus</name>
    <dbReference type="NCBI Taxonomy" id="5217"/>
    <lineage>
        <taxon>Eukaryota</taxon>
        <taxon>Fungi</taxon>
        <taxon>Dikarya</taxon>
        <taxon>Basidiomycota</taxon>
        <taxon>Agaricomycotina</taxon>
        <taxon>Tremellomycetes</taxon>
        <taxon>Tremellales</taxon>
        <taxon>Tremellaceae</taxon>
        <taxon>Tremella</taxon>
    </lineage>
</organism>
<dbReference type="OrthoDB" id="6593433at2759"/>
<dbReference type="SMART" id="SM00382">
    <property type="entry name" value="AAA"/>
    <property type="match status" value="1"/>
</dbReference>
<keyword evidence="5" id="KW-1185">Reference proteome</keyword>
<comment type="caution">
    <text evidence="4">The sequence shown here is derived from an EMBL/GenBank/DDBJ whole genome shotgun (WGS) entry which is preliminary data.</text>
</comment>
<dbReference type="EMBL" id="SDIL01000088">
    <property type="protein sequence ID" value="RXK36744.1"/>
    <property type="molecule type" value="Genomic_DNA"/>
</dbReference>
<name>A0A4Q1BGP0_TREME</name>
<reference evidence="4 5" key="1">
    <citation type="submission" date="2016-06" db="EMBL/GenBank/DDBJ databases">
        <title>Evolution of pathogenesis and genome organization in the Tremellales.</title>
        <authorList>
            <person name="Cuomo C."/>
            <person name="Litvintseva A."/>
            <person name="Heitman J."/>
            <person name="Chen Y."/>
            <person name="Sun S."/>
            <person name="Springer D."/>
            <person name="Dromer F."/>
            <person name="Young S."/>
            <person name="Zeng Q."/>
            <person name="Chapman S."/>
            <person name="Gujja S."/>
            <person name="Saif S."/>
            <person name="Birren B."/>
        </authorList>
    </citation>
    <scope>NUCLEOTIDE SEQUENCE [LARGE SCALE GENOMIC DNA]</scope>
    <source>
        <strain evidence="4 5">ATCC 28783</strain>
    </source>
</reference>